<feature type="binding site" evidence="7">
    <location>
        <position position="279"/>
    </location>
    <ligand>
        <name>FMN</name>
        <dbReference type="ChEBI" id="CHEBI:58210"/>
    </ligand>
</feature>
<dbReference type="OrthoDB" id="9770452at2"/>
<keyword evidence="2 7" id="KW-0285">Flavoprotein</keyword>
<evidence type="ECO:0000256" key="7">
    <source>
        <dbReference type="PIRSR" id="PIRSR000138-2"/>
    </source>
</evidence>
<dbReference type="SUPFAM" id="SSF51395">
    <property type="entry name" value="FMN-linked oxidoreductases"/>
    <property type="match status" value="1"/>
</dbReference>
<feature type="binding site" evidence="7">
    <location>
        <position position="30"/>
    </location>
    <ligand>
        <name>glyoxylate</name>
        <dbReference type="ChEBI" id="CHEBI:36655"/>
    </ligand>
</feature>
<feature type="domain" description="FMN hydroxy acid dehydrogenase" evidence="8">
    <location>
        <begin position="4"/>
        <end position="381"/>
    </location>
</feature>
<evidence type="ECO:0000256" key="6">
    <source>
        <dbReference type="PIRSR" id="PIRSR000138-1"/>
    </source>
</evidence>
<accession>A0A4R1ET60</accession>
<dbReference type="CDD" id="cd02809">
    <property type="entry name" value="alpha_hydroxyacid_oxid_FMN"/>
    <property type="match status" value="1"/>
</dbReference>
<dbReference type="PIRSF" id="PIRSF000138">
    <property type="entry name" value="Al-hdrx_acd_dh"/>
    <property type="match status" value="1"/>
</dbReference>
<reference evidence="9 10" key="1">
    <citation type="submission" date="2019-03" db="EMBL/GenBank/DDBJ databases">
        <title>Genomic Encyclopedia of Type Strains, Phase IV (KMG-IV): sequencing the most valuable type-strain genomes for metagenomic binning, comparative biology and taxonomic classification.</title>
        <authorList>
            <person name="Goeker M."/>
        </authorList>
    </citation>
    <scope>NUCLEOTIDE SEQUENCE [LARGE SCALE GENOMIC DNA]</scope>
    <source>
        <strain evidence="9 10">DSM 24830</strain>
    </source>
</reference>
<feature type="binding site" evidence="7">
    <location>
        <position position="170"/>
    </location>
    <ligand>
        <name>glyoxylate</name>
        <dbReference type="ChEBI" id="CHEBI:36655"/>
    </ligand>
</feature>
<sequence>MVQALIRKSACVADLKKRAKRRIPKFAFDYIEGGCNSELALKNNREGLDSVFLRPEYLQGYSKPELGIELFGKHYSAPIGIAPLGLTGLIWPDASAMHARSALKANIPFVLSTVSTISIEDAAKNAEDNFWFQLYPPADEEILNDMLDRLRAVGCQNLVVTVDVPTPSRRISSIKSGLAVPPKITIKSVLESAIRPIWSLATVRAGLPRFATLHPYIKDAKNIEDISNFIRVTLKDVVDETTLKTLRDKWQGNLIVKSISHEDDAIAVKEIGVDGIIVSNHGGRQLDASLPPAETLEEIINAVGSDLTVMADSGVETGVDIARYLALGAEAVFAGRAFLYGVGAHGELGAEHTIDLLRDELEQVMSQLHCSKPELMHQYLE</sequence>
<protein>
    <submittedName>
        <fullName evidence="9">L-lactate dehydrogenase (Cytochrome)</fullName>
    </submittedName>
</protein>
<keyword evidence="10" id="KW-1185">Reference proteome</keyword>
<dbReference type="Proteomes" id="UP000294887">
    <property type="component" value="Unassembled WGS sequence"/>
</dbReference>
<dbReference type="Pfam" id="PF01070">
    <property type="entry name" value="FMN_dh"/>
    <property type="match status" value="1"/>
</dbReference>
<dbReference type="PANTHER" id="PTHR10578">
    <property type="entry name" value="S -2-HYDROXY-ACID OXIDASE-RELATED"/>
    <property type="match status" value="1"/>
</dbReference>
<keyword evidence="4" id="KW-0560">Oxidoreductase</keyword>
<feature type="binding site" evidence="7">
    <location>
        <position position="284"/>
    </location>
    <ligand>
        <name>glyoxylate</name>
        <dbReference type="ChEBI" id="CHEBI:36655"/>
    </ligand>
</feature>
<evidence type="ECO:0000313" key="9">
    <source>
        <dbReference type="EMBL" id="TCJ84806.1"/>
    </source>
</evidence>
<gene>
    <name evidence="9" type="ORF">EV695_2767</name>
</gene>
<evidence type="ECO:0000313" key="10">
    <source>
        <dbReference type="Proteomes" id="UP000294887"/>
    </source>
</evidence>
<evidence type="ECO:0000256" key="4">
    <source>
        <dbReference type="ARBA" id="ARBA00023002"/>
    </source>
</evidence>
<feature type="binding site" evidence="7">
    <location>
        <begin position="83"/>
        <end position="85"/>
    </location>
    <ligand>
        <name>FMN</name>
        <dbReference type="ChEBI" id="CHEBI:58210"/>
    </ligand>
</feature>
<comment type="caution">
    <text evidence="9">The sequence shown here is derived from an EMBL/GenBank/DDBJ whole genome shotgun (WGS) entry which is preliminary data.</text>
</comment>
<feature type="active site" description="Proton acceptor" evidence="6">
    <location>
        <position position="281"/>
    </location>
</feature>
<dbReference type="PROSITE" id="PS51349">
    <property type="entry name" value="FMN_HYDROXY_ACID_DH_2"/>
    <property type="match status" value="1"/>
</dbReference>
<evidence type="ECO:0000256" key="2">
    <source>
        <dbReference type="ARBA" id="ARBA00022630"/>
    </source>
</evidence>
<keyword evidence="3 7" id="KW-0288">FMN</keyword>
<dbReference type="InterPro" id="IPR013785">
    <property type="entry name" value="Aldolase_TIM"/>
</dbReference>
<feature type="binding site" evidence="7">
    <location>
        <position position="161"/>
    </location>
    <ligand>
        <name>FMN</name>
        <dbReference type="ChEBI" id="CHEBI:58210"/>
    </ligand>
</feature>
<comment type="similarity">
    <text evidence="5">Belongs to the FMN-dependent alpha-hydroxy acid dehydrogenase family.</text>
</comment>
<feature type="binding site" evidence="7">
    <location>
        <position position="281"/>
    </location>
    <ligand>
        <name>glyoxylate</name>
        <dbReference type="ChEBI" id="CHEBI:36655"/>
    </ligand>
</feature>
<dbReference type="InterPro" id="IPR000262">
    <property type="entry name" value="FMN-dep_DH"/>
</dbReference>
<dbReference type="GO" id="GO:0004459">
    <property type="term" value="F:L-lactate dehydrogenase (NAD+) activity"/>
    <property type="evidence" value="ECO:0007669"/>
    <property type="project" value="TreeGrafter"/>
</dbReference>
<name>A0A4R1ET60_9GAMM</name>
<evidence type="ECO:0000256" key="3">
    <source>
        <dbReference type="ARBA" id="ARBA00022643"/>
    </source>
</evidence>
<dbReference type="PANTHER" id="PTHR10578:SF107">
    <property type="entry name" value="2-HYDROXYACID OXIDASE 1"/>
    <property type="match status" value="1"/>
</dbReference>
<feature type="binding site" evidence="7">
    <location>
        <position position="112"/>
    </location>
    <ligand>
        <name>FMN</name>
        <dbReference type="ChEBI" id="CHEBI:58210"/>
    </ligand>
</feature>
<dbReference type="PROSITE" id="PS00557">
    <property type="entry name" value="FMN_HYDROXY_ACID_DH_1"/>
    <property type="match status" value="1"/>
</dbReference>
<proteinExistence type="inferred from homology"/>
<dbReference type="InterPro" id="IPR012133">
    <property type="entry name" value="Alpha-hydoxy_acid_DH_FMN"/>
</dbReference>
<feature type="binding site" evidence="7">
    <location>
        <begin position="335"/>
        <end position="336"/>
    </location>
    <ligand>
        <name>FMN</name>
        <dbReference type="ChEBI" id="CHEBI:58210"/>
    </ligand>
</feature>
<comment type="cofactor">
    <cofactor evidence="1">
        <name>FMN</name>
        <dbReference type="ChEBI" id="CHEBI:58210"/>
    </cofactor>
</comment>
<feature type="binding site" evidence="7">
    <location>
        <position position="257"/>
    </location>
    <ligand>
        <name>FMN</name>
        <dbReference type="ChEBI" id="CHEBI:58210"/>
    </ligand>
</feature>
<feature type="binding site" evidence="7">
    <location>
        <position position="135"/>
    </location>
    <ligand>
        <name>glyoxylate</name>
        <dbReference type="ChEBI" id="CHEBI:36655"/>
    </ligand>
</feature>
<dbReference type="EMBL" id="SMFQ01000004">
    <property type="protein sequence ID" value="TCJ84806.1"/>
    <property type="molecule type" value="Genomic_DNA"/>
</dbReference>
<dbReference type="GO" id="GO:0010181">
    <property type="term" value="F:FMN binding"/>
    <property type="evidence" value="ECO:0007669"/>
    <property type="project" value="InterPro"/>
</dbReference>
<evidence type="ECO:0000259" key="8">
    <source>
        <dbReference type="PROSITE" id="PS51349"/>
    </source>
</evidence>
<dbReference type="Gene3D" id="3.20.20.70">
    <property type="entry name" value="Aldolase class I"/>
    <property type="match status" value="1"/>
</dbReference>
<feature type="binding site" evidence="7">
    <location>
        <position position="133"/>
    </location>
    <ligand>
        <name>FMN</name>
        <dbReference type="ChEBI" id="CHEBI:58210"/>
    </ligand>
</feature>
<dbReference type="RefSeq" id="WP_131906541.1">
    <property type="nucleotide sequence ID" value="NZ_BAAAFU010000006.1"/>
</dbReference>
<evidence type="ECO:0000256" key="1">
    <source>
        <dbReference type="ARBA" id="ARBA00001917"/>
    </source>
</evidence>
<dbReference type="AlphaFoldDB" id="A0A4R1ET60"/>
<dbReference type="GO" id="GO:0005886">
    <property type="term" value="C:plasma membrane"/>
    <property type="evidence" value="ECO:0007669"/>
    <property type="project" value="TreeGrafter"/>
</dbReference>
<organism evidence="9 10">
    <name type="scientific">Cocleimonas flava</name>
    <dbReference type="NCBI Taxonomy" id="634765"/>
    <lineage>
        <taxon>Bacteria</taxon>
        <taxon>Pseudomonadati</taxon>
        <taxon>Pseudomonadota</taxon>
        <taxon>Gammaproteobacteria</taxon>
        <taxon>Thiotrichales</taxon>
        <taxon>Thiotrichaceae</taxon>
        <taxon>Cocleimonas</taxon>
    </lineage>
</organism>
<dbReference type="InterPro" id="IPR008259">
    <property type="entry name" value="FMN_hydac_DH_AS"/>
</dbReference>
<dbReference type="InterPro" id="IPR037396">
    <property type="entry name" value="FMN_HAD"/>
</dbReference>
<dbReference type="GO" id="GO:0009060">
    <property type="term" value="P:aerobic respiration"/>
    <property type="evidence" value="ECO:0007669"/>
    <property type="project" value="TreeGrafter"/>
</dbReference>
<evidence type="ECO:0000256" key="5">
    <source>
        <dbReference type="ARBA" id="ARBA00024042"/>
    </source>
</evidence>